<evidence type="ECO:0000313" key="2">
    <source>
        <dbReference type="EMBL" id="GFG66896.1"/>
    </source>
</evidence>
<reference evidence="2" key="2">
    <citation type="submission" date="2020-02" db="EMBL/GenBank/DDBJ databases">
        <authorList>
            <person name="Matsumoto Y."/>
            <person name="Kinjo T."/>
            <person name="Motooka D."/>
            <person name="Nabeya D."/>
            <person name="Jung N."/>
            <person name="Uechi K."/>
            <person name="Horii T."/>
            <person name="Iida T."/>
            <person name="Fujita J."/>
            <person name="Nakamura S."/>
        </authorList>
    </citation>
    <scope>NUCLEOTIDE SEQUENCE</scope>
    <source>
        <strain evidence="2">JCM 13573</strain>
    </source>
</reference>
<dbReference type="Proteomes" id="UP000465306">
    <property type="component" value="Unassembled WGS sequence"/>
</dbReference>
<accession>A0AAX1J9D2</accession>
<evidence type="ECO:0000259" key="1">
    <source>
        <dbReference type="Pfam" id="PF26348"/>
    </source>
</evidence>
<evidence type="ECO:0000313" key="3">
    <source>
        <dbReference type="EMBL" id="QPI37043.1"/>
    </source>
</evidence>
<sequence>MASTTWTIAPGEDNTREEISARCGGDHRYRGIVPLTEDVVIYSDHDKAGESGYDFDGWDANRELFFYTGEGANGDQRLVSGNKAIVDHKEQNRALRLLVAVGNKPGTGTRVHRYVGEFEIDADTGHVTKKAPGRDGLPRDVFVFRLRPVGQVLRDVGQLSVIGGFVAASTVEAVSVDAVPEADIKAERTEFERTASGTAVQKEAALTARFREYLKSHGREVKRYKITTPTGVLFTDTADITDGVLYEAKGIAERMSVRLALGQVLDYGRYVKGAELAVLLPGTPAADLVELLESHGVGCVVEGSPGQFTDMTGLGRCP</sequence>
<name>A0AAX1J9D2_9MYCO</name>
<dbReference type="AlphaFoldDB" id="A0AAX1J9D2"/>
<keyword evidence="4" id="KW-1185">Reference proteome</keyword>
<dbReference type="EMBL" id="BLKU01000005">
    <property type="protein sequence ID" value="GFG66896.1"/>
    <property type="molecule type" value="Genomic_DNA"/>
</dbReference>
<organism evidence="3 5">
    <name type="scientific">Mycobacterium kubicae</name>
    <dbReference type="NCBI Taxonomy" id="120959"/>
    <lineage>
        <taxon>Bacteria</taxon>
        <taxon>Bacillati</taxon>
        <taxon>Actinomycetota</taxon>
        <taxon>Actinomycetes</taxon>
        <taxon>Mycobacteriales</taxon>
        <taxon>Mycobacteriaceae</taxon>
        <taxon>Mycobacterium</taxon>
        <taxon>Mycobacterium simiae complex</taxon>
    </lineage>
</organism>
<protein>
    <recommendedName>
        <fullName evidence="1">ScoMcrA-like SRA domain-containing protein</fullName>
    </recommendedName>
</protein>
<evidence type="ECO:0000313" key="4">
    <source>
        <dbReference type="Proteomes" id="UP000465306"/>
    </source>
</evidence>
<reference evidence="2 4" key="1">
    <citation type="journal article" date="2019" name="Emerg. Microbes Infect.">
        <title>Comprehensive subspecies identification of 175 nontuberculous mycobacteria species based on 7547 genomic profiles.</title>
        <authorList>
            <person name="Matsumoto Y."/>
            <person name="Kinjo T."/>
            <person name="Motooka D."/>
            <person name="Nabeya D."/>
            <person name="Jung N."/>
            <person name="Uechi K."/>
            <person name="Horii T."/>
            <person name="Iida T."/>
            <person name="Fujita J."/>
            <person name="Nakamura S."/>
        </authorList>
    </citation>
    <scope>NUCLEOTIDE SEQUENCE [LARGE SCALE GENOMIC DNA]</scope>
    <source>
        <strain evidence="2 4">JCM 13573</strain>
    </source>
</reference>
<dbReference type="KEGG" id="mku:I2456_21895"/>
<dbReference type="RefSeq" id="WP_085072480.1">
    <property type="nucleotide sequence ID" value="NZ_BLKU01000005.1"/>
</dbReference>
<dbReference type="Pfam" id="PF26348">
    <property type="entry name" value="SRA_ScoMcrA"/>
    <property type="match status" value="1"/>
</dbReference>
<dbReference type="EMBL" id="CP065047">
    <property type="protein sequence ID" value="QPI37043.1"/>
    <property type="molecule type" value="Genomic_DNA"/>
</dbReference>
<dbReference type="InterPro" id="IPR058712">
    <property type="entry name" value="SRA_ScoMcrA"/>
</dbReference>
<proteinExistence type="predicted"/>
<dbReference type="Proteomes" id="UP000663583">
    <property type="component" value="Chromosome"/>
</dbReference>
<evidence type="ECO:0000313" key="5">
    <source>
        <dbReference type="Proteomes" id="UP000663583"/>
    </source>
</evidence>
<gene>
    <name evidence="3" type="ORF">I2456_21895</name>
    <name evidence="2" type="ORF">MKUB_43860</name>
</gene>
<reference evidence="3" key="3">
    <citation type="submission" date="2020-11" db="EMBL/GenBank/DDBJ databases">
        <title>Intraspecies plasmid and genomic variation of Mycobacterium kubicae revealed by the complete genome sequences of two clinical isolates.</title>
        <authorList>
            <person name="Hendrix J.R."/>
            <person name="Epperson L.E."/>
            <person name="Honda J.R."/>
            <person name="Strong M."/>
        </authorList>
    </citation>
    <scope>NUCLEOTIDE SEQUENCE</scope>
    <source>
        <strain evidence="3">JCM 13573</strain>
    </source>
</reference>
<feature type="domain" description="ScoMcrA-like SRA" evidence="1">
    <location>
        <begin position="14"/>
        <end position="155"/>
    </location>
</feature>